<protein>
    <submittedName>
        <fullName evidence="9">DUF421 domain-containing protein</fullName>
    </submittedName>
</protein>
<comment type="subcellular location">
    <subcellularLocation>
        <location evidence="1">Cell membrane</location>
        <topology evidence="1">Multi-pass membrane protein</topology>
    </subcellularLocation>
</comment>
<name>A0ABV5W9G9_9BACI</name>
<dbReference type="RefSeq" id="WP_379947297.1">
    <property type="nucleotide sequence ID" value="NZ_JBHMAF010000003.1"/>
</dbReference>
<keyword evidence="4 7" id="KW-0812">Transmembrane</keyword>
<dbReference type="Gene3D" id="3.30.240.20">
    <property type="entry name" value="bsu07140 like domains"/>
    <property type="match status" value="2"/>
</dbReference>
<evidence type="ECO:0000256" key="2">
    <source>
        <dbReference type="ARBA" id="ARBA00006448"/>
    </source>
</evidence>
<keyword evidence="3" id="KW-1003">Cell membrane</keyword>
<dbReference type="PANTHER" id="PTHR34582:SF7">
    <property type="entry name" value="UPF0702 TRANSMEMBRANE PROTEIN YDFS"/>
    <property type="match status" value="1"/>
</dbReference>
<evidence type="ECO:0000313" key="10">
    <source>
        <dbReference type="Proteomes" id="UP001589609"/>
    </source>
</evidence>
<evidence type="ECO:0000256" key="4">
    <source>
        <dbReference type="ARBA" id="ARBA00022692"/>
    </source>
</evidence>
<reference evidence="9 10" key="1">
    <citation type="submission" date="2024-09" db="EMBL/GenBank/DDBJ databases">
        <authorList>
            <person name="Sun Q."/>
            <person name="Mori K."/>
        </authorList>
    </citation>
    <scope>NUCLEOTIDE SEQUENCE [LARGE SCALE GENOMIC DNA]</scope>
    <source>
        <strain evidence="9 10">JCM 11201</strain>
    </source>
</reference>
<evidence type="ECO:0000256" key="5">
    <source>
        <dbReference type="ARBA" id="ARBA00022989"/>
    </source>
</evidence>
<feature type="transmembrane region" description="Helical" evidence="7">
    <location>
        <begin position="34"/>
        <end position="53"/>
    </location>
</feature>
<evidence type="ECO:0000256" key="1">
    <source>
        <dbReference type="ARBA" id="ARBA00004651"/>
    </source>
</evidence>
<dbReference type="Proteomes" id="UP001589609">
    <property type="component" value="Unassembled WGS sequence"/>
</dbReference>
<dbReference type="Pfam" id="PF04239">
    <property type="entry name" value="DUF421"/>
    <property type="match status" value="1"/>
</dbReference>
<dbReference type="EMBL" id="JBHMAF010000003">
    <property type="protein sequence ID" value="MFB9757040.1"/>
    <property type="molecule type" value="Genomic_DNA"/>
</dbReference>
<dbReference type="InterPro" id="IPR023090">
    <property type="entry name" value="UPF0702_alpha/beta_dom_sf"/>
</dbReference>
<comment type="similarity">
    <text evidence="2">Belongs to the UPF0702 family.</text>
</comment>
<dbReference type="InterPro" id="IPR007353">
    <property type="entry name" value="DUF421"/>
</dbReference>
<evidence type="ECO:0000256" key="3">
    <source>
        <dbReference type="ARBA" id="ARBA00022475"/>
    </source>
</evidence>
<dbReference type="PANTHER" id="PTHR34582">
    <property type="entry name" value="UPF0702 TRANSMEMBRANE PROTEIN YCAP"/>
    <property type="match status" value="1"/>
</dbReference>
<organism evidence="9 10">
    <name type="scientific">Ectobacillus funiculus</name>
    <dbReference type="NCBI Taxonomy" id="137993"/>
    <lineage>
        <taxon>Bacteria</taxon>
        <taxon>Bacillati</taxon>
        <taxon>Bacillota</taxon>
        <taxon>Bacilli</taxon>
        <taxon>Bacillales</taxon>
        <taxon>Bacillaceae</taxon>
        <taxon>Ectobacillus</taxon>
    </lineage>
</organism>
<feature type="transmembrane region" description="Helical" evidence="7">
    <location>
        <begin position="59"/>
        <end position="81"/>
    </location>
</feature>
<feature type="domain" description="YetF C-terminal" evidence="8">
    <location>
        <begin position="82"/>
        <end position="211"/>
    </location>
</feature>
<keyword evidence="10" id="KW-1185">Reference proteome</keyword>
<proteinExistence type="inferred from homology"/>
<gene>
    <name evidence="9" type="ORF">ACFFMS_00520</name>
</gene>
<evidence type="ECO:0000259" key="8">
    <source>
        <dbReference type="Pfam" id="PF04239"/>
    </source>
</evidence>
<accession>A0ABV5W9G9</accession>
<evidence type="ECO:0000256" key="6">
    <source>
        <dbReference type="ARBA" id="ARBA00023136"/>
    </source>
</evidence>
<comment type="caution">
    <text evidence="9">The sequence shown here is derived from an EMBL/GenBank/DDBJ whole genome shotgun (WGS) entry which is preliminary data.</text>
</comment>
<evidence type="ECO:0000256" key="7">
    <source>
        <dbReference type="SAM" id="Phobius"/>
    </source>
</evidence>
<keyword evidence="5 7" id="KW-1133">Transmembrane helix</keyword>
<sequence length="235" mass="26957">MPHWIETILRTIAIFILLMVITNLQGKQLSAHTLYYNLALWITLGSIAGNAAFNTNLAFFPMVISAMTICLLAYVFSFVSLKNRRLRKWISGYPTMIIEKGLLLDENMKKMKYSLDDLNEGLRQKDIFNIEEVEYALLESNGALSVLKKEQYRPLTKQDLSLHTSQGADMPIEFIMDGEIIHKNLNYPYTMDWLLAELKKRNTTVEDTYYVVKGTNGKLYIDLYKDGTASFGNSE</sequence>
<keyword evidence="6 7" id="KW-0472">Membrane</keyword>
<feature type="transmembrane region" description="Helical" evidence="7">
    <location>
        <begin position="6"/>
        <end position="22"/>
    </location>
</feature>
<evidence type="ECO:0000313" key="9">
    <source>
        <dbReference type="EMBL" id="MFB9757040.1"/>
    </source>
</evidence>